<accession>A0A3M7LCH4</accession>
<keyword evidence="2" id="KW-1185">Reference proteome</keyword>
<dbReference type="RefSeq" id="WP_122546826.1">
    <property type="nucleotide sequence ID" value="NZ_QWIV01000013.1"/>
</dbReference>
<dbReference type="EMBL" id="QWIV01000013">
    <property type="protein sequence ID" value="RMZ59700.1"/>
    <property type="molecule type" value="Genomic_DNA"/>
</dbReference>
<sequence length="175" mass="19477">MGSTNISSVAGRFARHFADATGTSKDIGSPSNALRHGLWSAMIRSEFDAGIRYNTGKNMTYALWTGHSEDMTPNSILYQGISKLSFEIHSHPGSTLIPSPVNGMTEGDYGAAAWVDSEFAKNKNYPRHFMYSKQGKHLWEYNYYNEKSSKFYPGNPSVKKPMPVGATINLKTLRK</sequence>
<name>A0A3M7LCH4_9FLAO</name>
<proteinExistence type="predicted"/>
<protein>
    <submittedName>
        <fullName evidence="1">Uncharacterized protein</fullName>
    </submittedName>
</protein>
<evidence type="ECO:0000313" key="1">
    <source>
        <dbReference type="EMBL" id="RMZ59700.1"/>
    </source>
</evidence>
<gene>
    <name evidence="1" type="ORF">D1632_08735</name>
</gene>
<evidence type="ECO:0000313" key="2">
    <source>
        <dbReference type="Proteomes" id="UP000267524"/>
    </source>
</evidence>
<organism evidence="1 2">
    <name type="scientific">Chryseobacterium nematophagum</name>
    <dbReference type="NCBI Taxonomy" id="2305228"/>
    <lineage>
        <taxon>Bacteria</taxon>
        <taxon>Pseudomonadati</taxon>
        <taxon>Bacteroidota</taxon>
        <taxon>Flavobacteriia</taxon>
        <taxon>Flavobacteriales</taxon>
        <taxon>Weeksellaceae</taxon>
        <taxon>Chryseobacterium group</taxon>
        <taxon>Chryseobacterium</taxon>
    </lineage>
</organism>
<reference evidence="1 2" key="1">
    <citation type="submission" date="2018-08" db="EMBL/GenBank/DDBJ databases">
        <title>Chryseobacterium nematophagum: a novel matrix digesting pathogen of nematodes.</title>
        <authorList>
            <person name="Page A."/>
            <person name="Roberts M."/>
            <person name="Felix M.-A."/>
            <person name="Weir W."/>
        </authorList>
    </citation>
    <scope>NUCLEOTIDE SEQUENCE [LARGE SCALE GENOMIC DNA]</scope>
    <source>
        <strain evidence="1 2">JUb275</strain>
    </source>
</reference>
<dbReference type="Proteomes" id="UP000267524">
    <property type="component" value="Unassembled WGS sequence"/>
</dbReference>
<comment type="caution">
    <text evidence="1">The sequence shown here is derived from an EMBL/GenBank/DDBJ whole genome shotgun (WGS) entry which is preliminary data.</text>
</comment>
<dbReference type="AlphaFoldDB" id="A0A3M7LCH4"/>